<dbReference type="RefSeq" id="WP_212724367.1">
    <property type="nucleotide sequence ID" value="NZ_CP071249.1"/>
</dbReference>
<dbReference type="PROSITE" id="PS50975">
    <property type="entry name" value="ATP_GRASP"/>
    <property type="match status" value="1"/>
</dbReference>
<evidence type="ECO:0000256" key="13">
    <source>
        <dbReference type="ARBA" id="ARBA00023160"/>
    </source>
</evidence>
<comment type="pathway">
    <text evidence="2 17">Lipid metabolism; malonyl-CoA biosynthesis; malonyl-CoA from acetyl-CoA: step 1/1.</text>
</comment>
<evidence type="ECO:0000256" key="9">
    <source>
        <dbReference type="ARBA" id="ARBA00022832"/>
    </source>
</evidence>
<dbReference type="InterPro" id="IPR011054">
    <property type="entry name" value="Rudment_hybrid_motif"/>
</dbReference>
<dbReference type="NCBIfam" id="NF006367">
    <property type="entry name" value="PRK08591.1"/>
    <property type="match status" value="1"/>
</dbReference>
<evidence type="ECO:0000313" key="21">
    <source>
        <dbReference type="EMBL" id="UUF09091.1"/>
    </source>
</evidence>
<dbReference type="Pfam" id="PF02786">
    <property type="entry name" value="CPSase_L_D2"/>
    <property type="match status" value="1"/>
</dbReference>
<comment type="subunit">
    <text evidence="3 17">Acetyl-CoA carboxylase is a heterohexamer of biotin carboxyl carrier protein, biotin carboxylase and the two subunits of carboxyl transferase in a 2:2 complex.</text>
</comment>
<dbReference type="InterPro" id="IPR013815">
    <property type="entry name" value="ATP_grasp_subdomain_1"/>
</dbReference>
<keyword evidence="10 16" id="KW-0067">ATP-binding</keyword>
<evidence type="ECO:0000313" key="22">
    <source>
        <dbReference type="Proteomes" id="UP001058016"/>
    </source>
</evidence>
<gene>
    <name evidence="20" type="ORF">J0J69_10275</name>
    <name evidence="21" type="ORF">J0J70_03615</name>
</gene>
<feature type="domain" description="Biotin carboxylation" evidence="19">
    <location>
        <begin position="1"/>
        <end position="446"/>
    </location>
</feature>
<reference evidence="21 22" key="1">
    <citation type="submission" date="2021-03" db="EMBL/GenBank/DDBJ databases">
        <title>Comparative Genomics and Metabolomics in the genus Turicibacter.</title>
        <authorList>
            <person name="Maki J."/>
            <person name="Looft T."/>
        </authorList>
    </citation>
    <scope>NUCLEOTIDE SEQUENCE</scope>
    <source>
        <strain evidence="21">ISU324</strain>
        <strain evidence="20 22">MMM721</strain>
    </source>
</reference>
<dbReference type="InterPro" id="IPR011764">
    <property type="entry name" value="Biotin_carboxylation_dom"/>
</dbReference>
<dbReference type="Gene3D" id="3.30.1490.20">
    <property type="entry name" value="ATP-grasp fold, A domain"/>
    <property type="match status" value="1"/>
</dbReference>
<keyword evidence="7" id="KW-0479">Metal-binding</keyword>
<organism evidence="21 23">
    <name type="scientific">Turicibacter bilis</name>
    <dbReference type="NCBI Taxonomy" id="2735723"/>
    <lineage>
        <taxon>Bacteria</taxon>
        <taxon>Bacillati</taxon>
        <taxon>Bacillota</taxon>
        <taxon>Erysipelotrichia</taxon>
        <taxon>Erysipelotrichales</taxon>
        <taxon>Turicibacteraceae</taxon>
        <taxon>Turicibacter</taxon>
    </lineage>
</organism>
<comment type="function">
    <text evidence="1 17">This protein is a component of the acetyl coenzyme A carboxylase complex; first, biotin carboxylase catalyzes the carboxylation of the carrier protein and then the transcarboxylase transfers the carboxyl group to form malonyl-CoA.</text>
</comment>
<dbReference type="SUPFAM" id="SSF56059">
    <property type="entry name" value="Glutathione synthetase ATP-binding domain-like"/>
    <property type="match status" value="1"/>
</dbReference>
<dbReference type="GO" id="GO:0004075">
    <property type="term" value="F:biotin carboxylase activity"/>
    <property type="evidence" value="ECO:0007669"/>
    <property type="project" value="UniProtKB-EC"/>
</dbReference>
<evidence type="ECO:0000259" key="18">
    <source>
        <dbReference type="PROSITE" id="PS50975"/>
    </source>
</evidence>
<dbReference type="InterPro" id="IPR016185">
    <property type="entry name" value="PreATP-grasp_dom_sf"/>
</dbReference>
<keyword evidence="14 17" id="KW-0092">Biotin</keyword>
<dbReference type="InterPro" id="IPR004549">
    <property type="entry name" value="Acetyl_CoA_COase_biotin_COase"/>
</dbReference>
<dbReference type="Proteomes" id="UP001058072">
    <property type="component" value="Chromosome"/>
</dbReference>
<proteinExistence type="predicted"/>
<dbReference type="Pfam" id="PF02785">
    <property type="entry name" value="Biotin_carb_C"/>
    <property type="match status" value="1"/>
</dbReference>
<dbReference type="EC" id="6.3.4.14" evidence="4 17"/>
<dbReference type="GO" id="GO:0005524">
    <property type="term" value="F:ATP binding"/>
    <property type="evidence" value="ECO:0007669"/>
    <property type="project" value="UniProtKB-UniRule"/>
</dbReference>
<dbReference type="InterPro" id="IPR005479">
    <property type="entry name" value="CPAse_ATP-bd"/>
</dbReference>
<evidence type="ECO:0000256" key="17">
    <source>
        <dbReference type="RuleBase" id="RU365063"/>
    </source>
</evidence>
<evidence type="ECO:0000256" key="3">
    <source>
        <dbReference type="ARBA" id="ARBA00011750"/>
    </source>
</evidence>
<name>A0A9Q9CKY3_9FIRM</name>
<dbReference type="EMBL" id="CP071249">
    <property type="protein sequence ID" value="UUF05456.1"/>
    <property type="molecule type" value="Genomic_DNA"/>
</dbReference>
<evidence type="ECO:0000256" key="4">
    <source>
        <dbReference type="ARBA" id="ARBA00013263"/>
    </source>
</evidence>
<evidence type="ECO:0000256" key="11">
    <source>
        <dbReference type="ARBA" id="ARBA00022842"/>
    </source>
</evidence>
<dbReference type="InterPro" id="IPR005482">
    <property type="entry name" value="Biotin_COase_C"/>
</dbReference>
<dbReference type="PANTHER" id="PTHR48095">
    <property type="entry name" value="PYRUVATE CARBOXYLASE SUBUNIT A"/>
    <property type="match status" value="1"/>
</dbReference>
<dbReference type="SMART" id="SM00878">
    <property type="entry name" value="Biotin_carb_C"/>
    <property type="match status" value="1"/>
</dbReference>
<evidence type="ECO:0000256" key="2">
    <source>
        <dbReference type="ARBA" id="ARBA00004956"/>
    </source>
</evidence>
<dbReference type="PROSITE" id="PS00866">
    <property type="entry name" value="CPSASE_1"/>
    <property type="match status" value="1"/>
</dbReference>
<keyword evidence="9 17" id="KW-0276">Fatty acid metabolism</keyword>
<keyword evidence="6 17" id="KW-0436">Ligase</keyword>
<keyword evidence="22" id="KW-1185">Reference proteome</keyword>
<dbReference type="Proteomes" id="UP001058016">
    <property type="component" value="Chromosome"/>
</dbReference>
<protein>
    <recommendedName>
        <fullName evidence="4 17">Biotin carboxylase</fullName>
        <ecNumber evidence="4 17">6.3.4.14</ecNumber>
    </recommendedName>
    <alternativeName>
        <fullName evidence="17">Acetyl-coenzyme A carboxylase biotin carboxylase subunit A</fullName>
    </alternativeName>
</protein>
<dbReference type="PROSITE" id="PS50979">
    <property type="entry name" value="BC"/>
    <property type="match status" value="1"/>
</dbReference>
<evidence type="ECO:0000256" key="8">
    <source>
        <dbReference type="ARBA" id="ARBA00022741"/>
    </source>
</evidence>
<dbReference type="InterPro" id="IPR005481">
    <property type="entry name" value="BC-like_N"/>
</dbReference>
<dbReference type="InterPro" id="IPR011761">
    <property type="entry name" value="ATP-grasp"/>
</dbReference>
<dbReference type="GO" id="GO:0046872">
    <property type="term" value="F:metal ion binding"/>
    <property type="evidence" value="ECO:0007669"/>
    <property type="project" value="UniProtKB-KW"/>
</dbReference>
<evidence type="ECO:0000256" key="6">
    <source>
        <dbReference type="ARBA" id="ARBA00022598"/>
    </source>
</evidence>
<evidence type="ECO:0000256" key="12">
    <source>
        <dbReference type="ARBA" id="ARBA00023098"/>
    </source>
</evidence>
<dbReference type="Gene3D" id="3.30.470.20">
    <property type="entry name" value="ATP-grasp fold, B domain"/>
    <property type="match status" value="1"/>
</dbReference>
<dbReference type="NCBIfam" id="TIGR00514">
    <property type="entry name" value="accC"/>
    <property type="match status" value="1"/>
</dbReference>
<dbReference type="EMBL" id="CP071250">
    <property type="protein sequence ID" value="UUF09091.1"/>
    <property type="molecule type" value="Genomic_DNA"/>
</dbReference>
<evidence type="ECO:0000313" key="20">
    <source>
        <dbReference type="EMBL" id="UUF05456.1"/>
    </source>
</evidence>
<keyword evidence="8 16" id="KW-0547">Nucleotide-binding</keyword>
<accession>A0A9Q9CKY3</accession>
<dbReference type="Gene3D" id="3.40.50.20">
    <property type="match status" value="1"/>
</dbReference>
<evidence type="ECO:0000259" key="19">
    <source>
        <dbReference type="PROSITE" id="PS50979"/>
    </source>
</evidence>
<dbReference type="SUPFAM" id="SSF51246">
    <property type="entry name" value="Rudiment single hybrid motif"/>
    <property type="match status" value="1"/>
</dbReference>
<evidence type="ECO:0000256" key="15">
    <source>
        <dbReference type="ARBA" id="ARBA00048600"/>
    </source>
</evidence>
<dbReference type="FunFam" id="3.30.470.20:FF:000028">
    <property type="entry name" value="Methylcrotonoyl-CoA carboxylase subunit alpha, mitochondrial"/>
    <property type="match status" value="1"/>
</dbReference>
<dbReference type="Pfam" id="PF00289">
    <property type="entry name" value="Biotin_carb_N"/>
    <property type="match status" value="1"/>
</dbReference>
<dbReference type="AlphaFoldDB" id="A0A9Q9CKY3"/>
<dbReference type="FunFam" id="3.40.50.20:FF:000010">
    <property type="entry name" value="Propionyl-CoA carboxylase subunit alpha"/>
    <property type="match status" value="1"/>
</dbReference>
<dbReference type="FunFam" id="3.30.1490.20:FF:000018">
    <property type="entry name" value="Biotin carboxylase"/>
    <property type="match status" value="1"/>
</dbReference>
<dbReference type="PROSITE" id="PS00867">
    <property type="entry name" value="CPSASE_2"/>
    <property type="match status" value="1"/>
</dbReference>
<keyword evidence="13 17" id="KW-0275">Fatty acid biosynthesis</keyword>
<evidence type="ECO:0000313" key="23">
    <source>
        <dbReference type="Proteomes" id="UP001058072"/>
    </source>
</evidence>
<dbReference type="InterPro" id="IPR051602">
    <property type="entry name" value="ACC_Biotin_Carboxylase"/>
</dbReference>
<evidence type="ECO:0000256" key="5">
    <source>
        <dbReference type="ARBA" id="ARBA00022516"/>
    </source>
</evidence>
<evidence type="ECO:0000256" key="16">
    <source>
        <dbReference type="PROSITE-ProRule" id="PRU00409"/>
    </source>
</evidence>
<comment type="catalytic activity">
    <reaction evidence="15 17">
        <text>N(6)-biotinyl-L-lysyl-[protein] + hydrogencarbonate + ATP = N(6)-carboxybiotinyl-L-lysyl-[protein] + ADP + phosphate + H(+)</text>
        <dbReference type="Rhea" id="RHEA:13501"/>
        <dbReference type="Rhea" id="RHEA-COMP:10505"/>
        <dbReference type="Rhea" id="RHEA-COMP:10506"/>
        <dbReference type="ChEBI" id="CHEBI:15378"/>
        <dbReference type="ChEBI" id="CHEBI:17544"/>
        <dbReference type="ChEBI" id="CHEBI:30616"/>
        <dbReference type="ChEBI" id="CHEBI:43474"/>
        <dbReference type="ChEBI" id="CHEBI:83144"/>
        <dbReference type="ChEBI" id="CHEBI:83145"/>
        <dbReference type="ChEBI" id="CHEBI:456216"/>
        <dbReference type="EC" id="6.3.4.14"/>
    </reaction>
</comment>
<keyword evidence="11" id="KW-0460">Magnesium</keyword>
<evidence type="ECO:0000256" key="10">
    <source>
        <dbReference type="ARBA" id="ARBA00022840"/>
    </source>
</evidence>
<evidence type="ECO:0000256" key="1">
    <source>
        <dbReference type="ARBA" id="ARBA00003761"/>
    </source>
</evidence>
<dbReference type="SUPFAM" id="SSF52440">
    <property type="entry name" value="PreATP-grasp domain"/>
    <property type="match status" value="1"/>
</dbReference>
<dbReference type="NCBIfam" id="NF004085">
    <property type="entry name" value="PRK05586.1"/>
    <property type="match status" value="1"/>
</dbReference>
<feature type="domain" description="ATP-grasp" evidence="18">
    <location>
        <begin position="120"/>
        <end position="317"/>
    </location>
</feature>
<keyword evidence="5 17" id="KW-0444">Lipid biosynthesis</keyword>
<dbReference type="PANTHER" id="PTHR48095:SF2">
    <property type="entry name" value="BIOTIN CARBOXYLASE, CHLOROPLASTIC"/>
    <property type="match status" value="1"/>
</dbReference>
<evidence type="ECO:0000256" key="7">
    <source>
        <dbReference type="ARBA" id="ARBA00022723"/>
    </source>
</evidence>
<keyword evidence="12 17" id="KW-0443">Lipid metabolism</keyword>
<sequence>MLHKILIANRGEIAVRIIRACKEMGIETVAIYSTADDRGLHVDLADEAICVGPTKIQDSYLNMNNILSAAVATGCDAIHPGFGFLSENSTFAALTEELGLKFIGPKGSVIDNMGNKSKAREMMIEAGVPVVPGSDGLIETVDQGKEIALQIGYPVLVKASAGGGGRGMRIIHNEGEFEDLFQTAKLEAKMAFGDDSIYMEKFVENPRHIEFQILADHFGNVVHLYDRDCSVQRRNQKVIEEAPSPVLDDETRKKMGEMAVRAAQTVGYENAGTIEFLLDKHNNFYFIEMNTRIQVEHPITEMITGIDLIKEQIKIASNLPLSFKQEDIKVTGHAIECRINAENPSQNFKPSPGQVMTLNLPSGFGVRVDTSVYQGYHIPPFYDSMVGKLIVHGDDREEAIAKMKRSLEELVVEGIETNIDFQYAIMEHPNFIESDYDTSFIQKHMHELEVS</sequence>
<evidence type="ECO:0000256" key="14">
    <source>
        <dbReference type="ARBA" id="ARBA00023267"/>
    </source>
</evidence>
<dbReference type="GO" id="GO:0006633">
    <property type="term" value="P:fatty acid biosynthetic process"/>
    <property type="evidence" value="ECO:0007669"/>
    <property type="project" value="UniProtKB-KW"/>
</dbReference>